<keyword evidence="5" id="KW-0029">Amino-acid transport</keyword>
<evidence type="ECO:0000313" key="10">
    <source>
        <dbReference type="Proteomes" id="UP001180020"/>
    </source>
</evidence>
<keyword evidence="10" id="KW-1185">Reference proteome</keyword>
<evidence type="ECO:0000256" key="5">
    <source>
        <dbReference type="ARBA" id="ARBA00022970"/>
    </source>
</evidence>
<comment type="similarity">
    <text evidence="2">Belongs to the GLUTAMINE DUMPER 1 (TC 9.B.60) family.</text>
</comment>
<keyword evidence="4 8" id="KW-0812">Transmembrane</keyword>
<sequence>MRPQAISPSPGDPSGRSGLGNWHTPVPYLFVGLGALLVLIVVALIFLFCSSHKPSQRPQSPGGPVAALEDSGPKIVVVMPGDGRATYLAKPTELVLHA</sequence>
<evidence type="ECO:0000313" key="9">
    <source>
        <dbReference type="EMBL" id="KAK1295939.1"/>
    </source>
</evidence>
<reference evidence="9" key="1">
    <citation type="journal article" date="2023" name="Nat. Commun.">
        <title>Diploid and tetraploid genomes of Acorus and the evolution of monocots.</title>
        <authorList>
            <person name="Ma L."/>
            <person name="Liu K.W."/>
            <person name="Li Z."/>
            <person name="Hsiao Y.Y."/>
            <person name="Qi Y."/>
            <person name="Fu T."/>
            <person name="Tang G.D."/>
            <person name="Zhang D."/>
            <person name="Sun W.H."/>
            <person name="Liu D.K."/>
            <person name="Li Y."/>
            <person name="Chen G.Z."/>
            <person name="Liu X.D."/>
            <person name="Liao X.Y."/>
            <person name="Jiang Y.T."/>
            <person name="Yu X."/>
            <person name="Hao Y."/>
            <person name="Huang J."/>
            <person name="Zhao X.W."/>
            <person name="Ke S."/>
            <person name="Chen Y.Y."/>
            <person name="Wu W.L."/>
            <person name="Hsu J.L."/>
            <person name="Lin Y.F."/>
            <person name="Huang M.D."/>
            <person name="Li C.Y."/>
            <person name="Huang L."/>
            <person name="Wang Z.W."/>
            <person name="Zhao X."/>
            <person name="Zhong W.Y."/>
            <person name="Peng D.H."/>
            <person name="Ahmad S."/>
            <person name="Lan S."/>
            <person name="Zhang J.S."/>
            <person name="Tsai W.C."/>
            <person name="Van de Peer Y."/>
            <person name="Liu Z.J."/>
        </authorList>
    </citation>
    <scope>NUCLEOTIDE SEQUENCE</scope>
    <source>
        <strain evidence="9">CP</strain>
    </source>
</reference>
<evidence type="ECO:0000256" key="2">
    <source>
        <dbReference type="ARBA" id="ARBA00009977"/>
    </source>
</evidence>
<dbReference type="PANTHER" id="PTHR33228:SF77">
    <property type="entry name" value="PROTEIN GLUTAMINE DUMPER 2"/>
    <property type="match status" value="1"/>
</dbReference>
<gene>
    <name evidence="9" type="primary">GDU2</name>
    <name evidence="9" type="ORF">QJS10_CPB15g00964</name>
</gene>
<proteinExistence type="inferred from homology"/>
<accession>A0AAV9D5D7</accession>
<dbReference type="AlphaFoldDB" id="A0AAV9D5D7"/>
<comment type="caution">
    <text evidence="9">The sequence shown here is derived from an EMBL/GenBank/DDBJ whole genome shotgun (WGS) entry which is preliminary data.</text>
</comment>
<dbReference type="Proteomes" id="UP001180020">
    <property type="component" value="Unassembled WGS sequence"/>
</dbReference>
<reference evidence="9" key="2">
    <citation type="submission" date="2023-06" db="EMBL/GenBank/DDBJ databases">
        <authorList>
            <person name="Ma L."/>
            <person name="Liu K.-W."/>
            <person name="Li Z."/>
            <person name="Hsiao Y.-Y."/>
            <person name="Qi Y."/>
            <person name="Fu T."/>
            <person name="Tang G."/>
            <person name="Zhang D."/>
            <person name="Sun W.-H."/>
            <person name="Liu D.-K."/>
            <person name="Li Y."/>
            <person name="Chen G.-Z."/>
            <person name="Liu X.-D."/>
            <person name="Liao X.-Y."/>
            <person name="Jiang Y.-T."/>
            <person name="Yu X."/>
            <person name="Hao Y."/>
            <person name="Huang J."/>
            <person name="Zhao X.-W."/>
            <person name="Ke S."/>
            <person name="Chen Y.-Y."/>
            <person name="Wu W.-L."/>
            <person name="Hsu J.-L."/>
            <person name="Lin Y.-F."/>
            <person name="Huang M.-D."/>
            <person name="Li C.-Y."/>
            <person name="Huang L."/>
            <person name="Wang Z.-W."/>
            <person name="Zhao X."/>
            <person name="Zhong W.-Y."/>
            <person name="Peng D.-H."/>
            <person name="Ahmad S."/>
            <person name="Lan S."/>
            <person name="Zhang J.-S."/>
            <person name="Tsai W.-C."/>
            <person name="Van De Peer Y."/>
            <person name="Liu Z.-J."/>
        </authorList>
    </citation>
    <scope>NUCLEOTIDE SEQUENCE</scope>
    <source>
        <strain evidence="9">CP</strain>
        <tissue evidence="9">Leaves</tissue>
    </source>
</reference>
<dbReference type="InterPro" id="IPR040359">
    <property type="entry name" value="GDU"/>
</dbReference>
<keyword evidence="6 8" id="KW-1133">Transmembrane helix</keyword>
<dbReference type="PANTHER" id="PTHR33228">
    <property type="entry name" value="PROTEIN GLUTAMINE DUMPER 4-RELATED"/>
    <property type="match status" value="1"/>
</dbReference>
<evidence type="ECO:0000256" key="1">
    <source>
        <dbReference type="ARBA" id="ARBA00004167"/>
    </source>
</evidence>
<feature type="transmembrane region" description="Helical" evidence="8">
    <location>
        <begin position="28"/>
        <end position="49"/>
    </location>
</feature>
<protein>
    <submittedName>
        <fullName evidence="9">Protein GLUTAMINE DUMPER 2</fullName>
    </submittedName>
</protein>
<dbReference type="EMBL" id="JAUJYO010000015">
    <property type="protein sequence ID" value="KAK1295939.1"/>
    <property type="molecule type" value="Genomic_DNA"/>
</dbReference>
<evidence type="ECO:0000256" key="8">
    <source>
        <dbReference type="SAM" id="Phobius"/>
    </source>
</evidence>
<evidence type="ECO:0000256" key="7">
    <source>
        <dbReference type="ARBA" id="ARBA00023136"/>
    </source>
</evidence>
<dbReference type="GO" id="GO:0080143">
    <property type="term" value="P:regulation of amino acid export"/>
    <property type="evidence" value="ECO:0007669"/>
    <property type="project" value="InterPro"/>
</dbReference>
<keyword evidence="7 8" id="KW-0472">Membrane</keyword>
<comment type="subcellular location">
    <subcellularLocation>
        <location evidence="1">Membrane</location>
        <topology evidence="1">Single-pass membrane protein</topology>
    </subcellularLocation>
</comment>
<evidence type="ECO:0000256" key="3">
    <source>
        <dbReference type="ARBA" id="ARBA00022448"/>
    </source>
</evidence>
<evidence type="ECO:0000256" key="4">
    <source>
        <dbReference type="ARBA" id="ARBA00022692"/>
    </source>
</evidence>
<organism evidence="9 10">
    <name type="scientific">Acorus calamus</name>
    <name type="common">Sweet flag</name>
    <dbReference type="NCBI Taxonomy" id="4465"/>
    <lineage>
        <taxon>Eukaryota</taxon>
        <taxon>Viridiplantae</taxon>
        <taxon>Streptophyta</taxon>
        <taxon>Embryophyta</taxon>
        <taxon>Tracheophyta</taxon>
        <taxon>Spermatophyta</taxon>
        <taxon>Magnoliopsida</taxon>
        <taxon>Liliopsida</taxon>
        <taxon>Acoraceae</taxon>
        <taxon>Acorus</taxon>
    </lineage>
</organism>
<keyword evidence="3" id="KW-0813">Transport</keyword>
<dbReference type="GO" id="GO:0006865">
    <property type="term" value="P:amino acid transport"/>
    <property type="evidence" value="ECO:0007669"/>
    <property type="project" value="UniProtKB-KW"/>
</dbReference>
<name>A0AAV9D5D7_ACOCL</name>
<evidence type="ECO:0000256" key="6">
    <source>
        <dbReference type="ARBA" id="ARBA00022989"/>
    </source>
</evidence>
<dbReference type="GO" id="GO:0016020">
    <property type="term" value="C:membrane"/>
    <property type="evidence" value="ECO:0007669"/>
    <property type="project" value="UniProtKB-SubCell"/>
</dbReference>